<evidence type="ECO:0000256" key="8">
    <source>
        <dbReference type="RuleBase" id="RU000682"/>
    </source>
</evidence>
<keyword evidence="3 7" id="KW-0238">DNA-binding</keyword>
<dbReference type="FunFam" id="1.10.260.40:FF:000007">
    <property type="entry name" value="POU domain protein"/>
    <property type="match status" value="1"/>
</dbReference>
<dbReference type="WBParaSite" id="TREG1_85760.1">
    <property type="protein sequence ID" value="TREG1_85760.1"/>
    <property type="gene ID" value="TREG1_85760"/>
</dbReference>
<name>A0AA85KF28_TRIRE</name>
<feature type="domain" description="POU-specific" evidence="12">
    <location>
        <begin position="92"/>
        <end position="169"/>
    </location>
</feature>
<dbReference type="SUPFAM" id="SSF47413">
    <property type="entry name" value="lambda repressor-like DNA-binding domains"/>
    <property type="match status" value="1"/>
</dbReference>
<dbReference type="SUPFAM" id="SSF46689">
    <property type="entry name" value="Homeodomain-like"/>
    <property type="match status" value="1"/>
</dbReference>
<feature type="DNA-binding region" description="Homeobox" evidence="7">
    <location>
        <begin position="225"/>
        <end position="285"/>
    </location>
</feature>
<dbReference type="InterPro" id="IPR013847">
    <property type="entry name" value="POU"/>
</dbReference>
<keyword evidence="6 7" id="KW-0539">Nucleus</keyword>
<dbReference type="InterPro" id="IPR010982">
    <property type="entry name" value="Lambda_DNA-bd_dom_sf"/>
</dbReference>
<dbReference type="Gene3D" id="1.10.260.40">
    <property type="entry name" value="lambda repressor-like DNA-binding domains"/>
    <property type="match status" value="1"/>
</dbReference>
<dbReference type="PANTHER" id="PTHR11636:SF70">
    <property type="entry name" value="INHIBITORY POU PROTEIN"/>
    <property type="match status" value="1"/>
</dbReference>
<evidence type="ECO:0000259" key="11">
    <source>
        <dbReference type="PROSITE" id="PS50071"/>
    </source>
</evidence>
<dbReference type="PROSITE" id="PS00465">
    <property type="entry name" value="POU_2"/>
    <property type="match status" value="1"/>
</dbReference>
<evidence type="ECO:0000256" key="9">
    <source>
        <dbReference type="RuleBase" id="RU361194"/>
    </source>
</evidence>
<keyword evidence="2" id="KW-0805">Transcription regulation</keyword>
<organism evidence="13 14">
    <name type="scientific">Trichobilharzia regenti</name>
    <name type="common">Nasal bird schistosome</name>
    <dbReference type="NCBI Taxonomy" id="157069"/>
    <lineage>
        <taxon>Eukaryota</taxon>
        <taxon>Metazoa</taxon>
        <taxon>Spiralia</taxon>
        <taxon>Lophotrochozoa</taxon>
        <taxon>Platyhelminthes</taxon>
        <taxon>Trematoda</taxon>
        <taxon>Digenea</taxon>
        <taxon>Strigeidida</taxon>
        <taxon>Schistosomatoidea</taxon>
        <taxon>Schistosomatidae</taxon>
        <taxon>Trichobilharzia</taxon>
    </lineage>
</organism>
<dbReference type="AlphaFoldDB" id="A0AA85KF28"/>
<reference evidence="13" key="1">
    <citation type="submission" date="2022-06" db="EMBL/GenBank/DDBJ databases">
        <authorList>
            <person name="Berger JAMES D."/>
            <person name="Berger JAMES D."/>
        </authorList>
    </citation>
    <scope>NUCLEOTIDE SEQUENCE [LARGE SCALE GENOMIC DNA]</scope>
</reference>
<evidence type="ECO:0000256" key="3">
    <source>
        <dbReference type="ARBA" id="ARBA00023125"/>
    </source>
</evidence>
<feature type="compositionally biased region" description="Polar residues" evidence="10">
    <location>
        <begin position="30"/>
        <end position="58"/>
    </location>
</feature>
<dbReference type="Proteomes" id="UP000050795">
    <property type="component" value="Unassembled WGS sequence"/>
</dbReference>
<dbReference type="Pfam" id="PF00157">
    <property type="entry name" value="Pou"/>
    <property type="match status" value="1"/>
</dbReference>
<dbReference type="CDD" id="cd00086">
    <property type="entry name" value="homeodomain"/>
    <property type="match status" value="1"/>
</dbReference>
<dbReference type="PROSITE" id="PS50071">
    <property type="entry name" value="HOMEOBOX_2"/>
    <property type="match status" value="1"/>
</dbReference>
<protein>
    <recommendedName>
        <fullName evidence="9">POU domain protein</fullName>
    </recommendedName>
</protein>
<evidence type="ECO:0000259" key="12">
    <source>
        <dbReference type="PROSITE" id="PS51179"/>
    </source>
</evidence>
<evidence type="ECO:0000256" key="2">
    <source>
        <dbReference type="ARBA" id="ARBA00023015"/>
    </source>
</evidence>
<dbReference type="CDD" id="cd00093">
    <property type="entry name" value="HTH_XRE"/>
    <property type="match status" value="1"/>
</dbReference>
<dbReference type="InterPro" id="IPR000327">
    <property type="entry name" value="POU_dom"/>
</dbReference>
<dbReference type="SMART" id="SM00352">
    <property type="entry name" value="POU"/>
    <property type="match status" value="1"/>
</dbReference>
<dbReference type="GO" id="GO:0000981">
    <property type="term" value="F:DNA-binding transcription factor activity, RNA polymerase II-specific"/>
    <property type="evidence" value="ECO:0007669"/>
    <property type="project" value="InterPro"/>
</dbReference>
<evidence type="ECO:0000313" key="13">
    <source>
        <dbReference type="Proteomes" id="UP000050795"/>
    </source>
</evidence>
<keyword evidence="4 7" id="KW-0371">Homeobox</keyword>
<dbReference type="GO" id="GO:0005634">
    <property type="term" value="C:nucleus"/>
    <property type="evidence" value="ECO:0007669"/>
    <property type="project" value="UniProtKB-SubCell"/>
</dbReference>
<dbReference type="InterPro" id="IPR001387">
    <property type="entry name" value="Cro/C1-type_HTH"/>
</dbReference>
<evidence type="ECO:0000313" key="14">
    <source>
        <dbReference type="WBParaSite" id="TREG1_85760.1"/>
    </source>
</evidence>
<dbReference type="PRINTS" id="PR00028">
    <property type="entry name" value="POUDOMAIN"/>
</dbReference>
<dbReference type="InterPro" id="IPR050255">
    <property type="entry name" value="POU_domain_TF"/>
</dbReference>
<comment type="subcellular location">
    <subcellularLocation>
        <location evidence="1 7 8">Nucleus</location>
    </subcellularLocation>
</comment>
<reference evidence="14" key="2">
    <citation type="submission" date="2023-11" db="UniProtKB">
        <authorList>
            <consortium name="WormBaseParasite"/>
        </authorList>
    </citation>
    <scope>IDENTIFICATION</scope>
</reference>
<dbReference type="PROSITE" id="PS00027">
    <property type="entry name" value="HOMEOBOX_1"/>
    <property type="match status" value="1"/>
</dbReference>
<comment type="similarity">
    <text evidence="9">Belongs to the POU transcription factor family.</text>
</comment>
<keyword evidence="5 9" id="KW-0804">Transcription</keyword>
<evidence type="ECO:0000256" key="1">
    <source>
        <dbReference type="ARBA" id="ARBA00004123"/>
    </source>
</evidence>
<evidence type="ECO:0000256" key="6">
    <source>
        <dbReference type="ARBA" id="ARBA00023242"/>
    </source>
</evidence>
<sequence length="292" mass="33158">MNGIPAFKNYLPVNTFDANNGNRFPHFKSISPSSNDSNGQLSNFTSFPNDTESQQEDTSSPCVWWNDCSPLCSFNCPIHSTSTMTNITHNTFDQLSLDGLHKFVEIFKQKRIQLGITQAEVGRALGEINVCSFGCLSQSTICRFESLSLSPSNMLALKPVLEIWLKQMEEESALNQTTLPRQKSQNQDPNFASFKNSLHKSLPSSFDISPTSFNSSSFKAPTQNRRRRRTSISEADKYFLESFFHTVDCRPTTEQMIQLASQLNMTKNVIRVWFCNQRQKQKRLLKLPSTSL</sequence>
<dbReference type="PROSITE" id="PS51179">
    <property type="entry name" value="POU_3"/>
    <property type="match status" value="1"/>
</dbReference>
<keyword evidence="13" id="KW-1185">Reference proteome</keyword>
<dbReference type="SMART" id="SM00389">
    <property type="entry name" value="HOX"/>
    <property type="match status" value="1"/>
</dbReference>
<dbReference type="Gene3D" id="1.10.10.60">
    <property type="entry name" value="Homeodomain-like"/>
    <property type="match status" value="1"/>
</dbReference>
<evidence type="ECO:0000256" key="7">
    <source>
        <dbReference type="PROSITE-ProRule" id="PRU00108"/>
    </source>
</evidence>
<dbReference type="InterPro" id="IPR017970">
    <property type="entry name" value="Homeobox_CS"/>
</dbReference>
<proteinExistence type="inferred from homology"/>
<dbReference type="Pfam" id="PF00046">
    <property type="entry name" value="Homeodomain"/>
    <property type="match status" value="1"/>
</dbReference>
<dbReference type="PANTHER" id="PTHR11636">
    <property type="entry name" value="POU DOMAIN"/>
    <property type="match status" value="1"/>
</dbReference>
<evidence type="ECO:0000256" key="10">
    <source>
        <dbReference type="SAM" id="MobiDB-lite"/>
    </source>
</evidence>
<accession>A0AA85KF28</accession>
<dbReference type="InterPro" id="IPR009057">
    <property type="entry name" value="Homeodomain-like_sf"/>
</dbReference>
<dbReference type="GO" id="GO:0000978">
    <property type="term" value="F:RNA polymerase II cis-regulatory region sequence-specific DNA binding"/>
    <property type="evidence" value="ECO:0007669"/>
    <property type="project" value="TreeGrafter"/>
</dbReference>
<evidence type="ECO:0000256" key="5">
    <source>
        <dbReference type="ARBA" id="ARBA00023163"/>
    </source>
</evidence>
<evidence type="ECO:0000256" key="4">
    <source>
        <dbReference type="ARBA" id="ARBA00023155"/>
    </source>
</evidence>
<feature type="domain" description="Homeobox" evidence="11">
    <location>
        <begin position="223"/>
        <end position="284"/>
    </location>
</feature>
<feature type="region of interest" description="Disordered" evidence="10">
    <location>
        <begin position="27"/>
        <end position="58"/>
    </location>
</feature>
<dbReference type="InterPro" id="IPR001356">
    <property type="entry name" value="HD"/>
</dbReference>